<name>A0AAJ2BDV6_9HYPH</name>
<dbReference type="EMBL" id="JAVIZC010000003">
    <property type="protein sequence ID" value="MDR6103162.1"/>
    <property type="molecule type" value="Genomic_DNA"/>
</dbReference>
<dbReference type="InterPro" id="IPR004843">
    <property type="entry name" value="Calcineurin-like_PHP"/>
</dbReference>
<feature type="domain" description="Calcineurin-like phosphoesterase" evidence="4">
    <location>
        <begin position="52"/>
        <end position="237"/>
    </location>
</feature>
<keyword evidence="1" id="KW-0479">Metal-binding</keyword>
<dbReference type="PROSITE" id="PS51318">
    <property type="entry name" value="TAT"/>
    <property type="match status" value="1"/>
</dbReference>
<dbReference type="RefSeq" id="WP_309771643.1">
    <property type="nucleotide sequence ID" value="NZ_JAVIZC010000003.1"/>
</dbReference>
<keyword evidence="3" id="KW-0732">Signal</keyword>
<dbReference type="Proteomes" id="UP001255601">
    <property type="component" value="Unassembled WGS sequence"/>
</dbReference>
<protein>
    <submittedName>
        <fullName evidence="5">MPP superfamily phosphohydrolase</fullName>
    </submittedName>
</protein>
<dbReference type="InterPro" id="IPR006311">
    <property type="entry name" value="TAT_signal"/>
</dbReference>
<feature type="chain" id="PRO_5042503918" evidence="3">
    <location>
        <begin position="26"/>
        <end position="297"/>
    </location>
</feature>
<sequence length="297" mass="32623">MITRRALLKMAATASAAFFSLGAYAGGVEPMLRLTTTRYRITPPNWPEGQNLRIVVLADVHACEPWMSPERIARISNYANTLGGDIMLLLGDYVTGMQHFITDIVPPQEWAQALSGLTAPYGVHAVCGNHDWAQDPEAQRFRLKETLSHRALRAVGITVHSNTAIRTGSEEHPFWIAGLEDQWAYRERGETVGLDDLPGTLAQITDNAPIIMMAHEPDIFPMVPDRVSLTLSGHTHGGQVNLFGWRPVVPSIFGERYAYGHKVENNRHLVVSGGLGCSGAPIRFMSPPEIVVIDLVG</sequence>
<gene>
    <name evidence="5" type="ORF">QE369_003359</name>
</gene>
<dbReference type="GO" id="GO:0016020">
    <property type="term" value="C:membrane"/>
    <property type="evidence" value="ECO:0007669"/>
    <property type="project" value="GOC"/>
</dbReference>
<comment type="caution">
    <text evidence="5">The sequence shown here is derived from an EMBL/GenBank/DDBJ whole genome shotgun (WGS) entry which is preliminary data.</text>
</comment>
<dbReference type="Pfam" id="PF00149">
    <property type="entry name" value="Metallophos"/>
    <property type="match status" value="1"/>
</dbReference>
<dbReference type="SUPFAM" id="SSF56300">
    <property type="entry name" value="Metallo-dependent phosphatases"/>
    <property type="match status" value="1"/>
</dbReference>
<evidence type="ECO:0000259" key="4">
    <source>
        <dbReference type="Pfam" id="PF00149"/>
    </source>
</evidence>
<evidence type="ECO:0000256" key="2">
    <source>
        <dbReference type="ARBA" id="ARBA00022801"/>
    </source>
</evidence>
<accession>A0AAJ2BDV6</accession>
<dbReference type="PANTHER" id="PTHR31302:SF31">
    <property type="entry name" value="PHOSPHODIESTERASE YAEI"/>
    <property type="match status" value="1"/>
</dbReference>
<dbReference type="Gene3D" id="3.60.21.10">
    <property type="match status" value="1"/>
</dbReference>
<dbReference type="GO" id="GO:0009245">
    <property type="term" value="P:lipid A biosynthetic process"/>
    <property type="evidence" value="ECO:0007669"/>
    <property type="project" value="TreeGrafter"/>
</dbReference>
<dbReference type="InterPro" id="IPR029052">
    <property type="entry name" value="Metallo-depent_PP-like"/>
</dbReference>
<feature type="signal peptide" evidence="3">
    <location>
        <begin position="1"/>
        <end position="25"/>
    </location>
</feature>
<organism evidence="5 6">
    <name type="scientific">Agrobacterium larrymoorei</name>
    <dbReference type="NCBI Taxonomy" id="160699"/>
    <lineage>
        <taxon>Bacteria</taxon>
        <taxon>Pseudomonadati</taxon>
        <taxon>Pseudomonadota</taxon>
        <taxon>Alphaproteobacteria</taxon>
        <taxon>Hyphomicrobiales</taxon>
        <taxon>Rhizobiaceae</taxon>
        <taxon>Rhizobium/Agrobacterium group</taxon>
        <taxon>Agrobacterium</taxon>
    </lineage>
</organism>
<dbReference type="GO" id="GO:0046872">
    <property type="term" value="F:metal ion binding"/>
    <property type="evidence" value="ECO:0007669"/>
    <property type="project" value="UniProtKB-KW"/>
</dbReference>
<dbReference type="GO" id="GO:0008758">
    <property type="term" value="F:UDP-2,3-diacylglucosamine hydrolase activity"/>
    <property type="evidence" value="ECO:0007669"/>
    <property type="project" value="TreeGrafter"/>
</dbReference>
<reference evidence="5" key="1">
    <citation type="submission" date="2023-08" db="EMBL/GenBank/DDBJ databases">
        <title>Functional and genomic diversity of the sorghum phyllosphere microbiome.</title>
        <authorList>
            <person name="Shade A."/>
        </authorList>
    </citation>
    <scope>NUCLEOTIDE SEQUENCE</scope>
    <source>
        <strain evidence="5">SORGH_AS_0974</strain>
    </source>
</reference>
<evidence type="ECO:0000313" key="5">
    <source>
        <dbReference type="EMBL" id="MDR6103162.1"/>
    </source>
</evidence>
<evidence type="ECO:0000313" key="6">
    <source>
        <dbReference type="Proteomes" id="UP001255601"/>
    </source>
</evidence>
<evidence type="ECO:0000256" key="1">
    <source>
        <dbReference type="ARBA" id="ARBA00022723"/>
    </source>
</evidence>
<proteinExistence type="predicted"/>
<dbReference type="AlphaFoldDB" id="A0AAJ2BDV6"/>
<dbReference type="InterPro" id="IPR051158">
    <property type="entry name" value="Metallophosphoesterase_sf"/>
</dbReference>
<keyword evidence="2" id="KW-0378">Hydrolase</keyword>
<dbReference type="PANTHER" id="PTHR31302">
    <property type="entry name" value="TRANSMEMBRANE PROTEIN WITH METALLOPHOSPHOESTERASE DOMAIN-RELATED"/>
    <property type="match status" value="1"/>
</dbReference>
<evidence type="ECO:0000256" key="3">
    <source>
        <dbReference type="SAM" id="SignalP"/>
    </source>
</evidence>